<sequence length="184" mass="19760">MACDISWGRVLPCTDAVGGLDAIYFINEDTLGVVTLGSADTEDVITSIVNAGGTTNLYKYDLKGTSTFNQVMNSSRENGTTFVEQTLVLNLPVMSSIYHKQFKLLAWGNPKVIVRTTSGSFFMMGLEFGCDVTTINANSGAAMGDMTGYEVTLVAREKTFANYINATTESGMVTLVDGNLITTD</sequence>
<gene>
    <name evidence="1" type="ORF">UFOVP211_8</name>
</gene>
<proteinExistence type="predicted"/>
<protein>
    <submittedName>
        <fullName evidence="1">Uncharacterized protein</fullName>
    </submittedName>
</protein>
<organism evidence="1">
    <name type="scientific">uncultured Caudovirales phage</name>
    <dbReference type="NCBI Taxonomy" id="2100421"/>
    <lineage>
        <taxon>Viruses</taxon>
        <taxon>Duplodnaviria</taxon>
        <taxon>Heunggongvirae</taxon>
        <taxon>Uroviricota</taxon>
        <taxon>Caudoviricetes</taxon>
        <taxon>Peduoviridae</taxon>
        <taxon>Maltschvirus</taxon>
        <taxon>Maltschvirus maltsch</taxon>
    </lineage>
</organism>
<name>A0A6J7WNS6_9CAUD</name>
<dbReference type="EMBL" id="LR798262">
    <property type="protein sequence ID" value="CAB5218362.1"/>
    <property type="molecule type" value="Genomic_DNA"/>
</dbReference>
<accession>A0A6J7WNS6</accession>
<evidence type="ECO:0000313" key="1">
    <source>
        <dbReference type="EMBL" id="CAB5218362.1"/>
    </source>
</evidence>
<reference evidence="1" key="1">
    <citation type="submission" date="2020-05" db="EMBL/GenBank/DDBJ databases">
        <authorList>
            <person name="Chiriac C."/>
            <person name="Salcher M."/>
            <person name="Ghai R."/>
            <person name="Kavagutti S V."/>
        </authorList>
    </citation>
    <scope>NUCLEOTIDE SEQUENCE</scope>
</reference>